<name>T1ENC2_HELRO</name>
<protein>
    <submittedName>
        <fullName evidence="3 4">Uncharacterized protein</fullName>
    </submittedName>
</protein>
<evidence type="ECO:0000313" key="5">
    <source>
        <dbReference type="Proteomes" id="UP000015101"/>
    </source>
</evidence>
<evidence type="ECO:0000313" key="4">
    <source>
        <dbReference type="EnsemblMetazoa" id="HelroP158849"/>
    </source>
</evidence>
<evidence type="ECO:0000256" key="1">
    <source>
        <dbReference type="SAM" id="Coils"/>
    </source>
</evidence>
<dbReference type="HOGENOM" id="CLU_676660_0_0_1"/>
<keyword evidence="5" id="KW-1185">Reference proteome</keyword>
<feature type="coiled-coil region" evidence="1">
    <location>
        <begin position="1"/>
        <end position="31"/>
    </location>
</feature>
<dbReference type="RefSeq" id="XP_009009064.1">
    <property type="nucleotide sequence ID" value="XM_009010816.1"/>
</dbReference>
<accession>T1ENC2</accession>
<dbReference type="CTD" id="20198072"/>
<reference evidence="4" key="3">
    <citation type="submission" date="2015-06" db="UniProtKB">
        <authorList>
            <consortium name="EnsemblMetazoa"/>
        </authorList>
    </citation>
    <scope>IDENTIFICATION</scope>
</reference>
<proteinExistence type="predicted"/>
<dbReference type="AlphaFoldDB" id="T1ENC2"/>
<organism evidence="4 5">
    <name type="scientific">Helobdella robusta</name>
    <name type="common">Californian leech</name>
    <dbReference type="NCBI Taxonomy" id="6412"/>
    <lineage>
        <taxon>Eukaryota</taxon>
        <taxon>Metazoa</taxon>
        <taxon>Spiralia</taxon>
        <taxon>Lophotrochozoa</taxon>
        <taxon>Annelida</taxon>
        <taxon>Clitellata</taxon>
        <taxon>Hirudinea</taxon>
        <taxon>Rhynchobdellida</taxon>
        <taxon>Glossiphoniidae</taxon>
        <taxon>Helobdella</taxon>
    </lineage>
</organism>
<sequence length="407" mass="46932">MDQLRRLNDNLENEKNQISAISRNVNFLLKNPFFIETKNRQSNNGKGVIFKKKRKCIQNSENMNNFLKNSPTTFNDTRKKKIDVEQIEDAPSNFNSMHGTVYENEDINQTVSYITELQLKNHLEFLGEIDANPRNEISNKDIKTQTLPACRKAATETDVRGRKPSLSECSKPAVRRAKNSNIQSKARLTHDLLVKDAEAKCKCETEKNIRSVKDCSGRTSSETKHFNDVIVKCNTIHKVKASSQIEEDGSVDDETLQPVELLVPVTSDIKQTPDFSNNGHLFKKHSPCKHATQRNEALRSQLFQAELVTNSECFMKRKFMDVLQSHSVHLVPHLMRSSLASPIKKKLYLLWLYECIILLLASENRSERCMHLNKLFLKNEKKYRHMTRGLNLLTSPFHLFIFKKTKK</sequence>
<dbReference type="Proteomes" id="UP000015101">
    <property type="component" value="Unassembled WGS sequence"/>
</dbReference>
<reference evidence="3 5" key="2">
    <citation type="journal article" date="2013" name="Nature">
        <title>Insights into bilaterian evolution from three spiralian genomes.</title>
        <authorList>
            <person name="Simakov O."/>
            <person name="Marletaz F."/>
            <person name="Cho S.J."/>
            <person name="Edsinger-Gonzales E."/>
            <person name="Havlak P."/>
            <person name="Hellsten U."/>
            <person name="Kuo D.H."/>
            <person name="Larsson T."/>
            <person name="Lv J."/>
            <person name="Arendt D."/>
            <person name="Savage R."/>
            <person name="Osoegawa K."/>
            <person name="de Jong P."/>
            <person name="Grimwood J."/>
            <person name="Chapman J.A."/>
            <person name="Shapiro H."/>
            <person name="Aerts A."/>
            <person name="Otillar R.P."/>
            <person name="Terry A.Y."/>
            <person name="Boore J.L."/>
            <person name="Grigoriev I.V."/>
            <person name="Lindberg D.R."/>
            <person name="Seaver E.C."/>
            <person name="Weisblat D.A."/>
            <person name="Putnam N.H."/>
            <person name="Rokhsar D.S."/>
        </authorList>
    </citation>
    <scope>NUCLEOTIDE SEQUENCE</scope>
</reference>
<dbReference type="GeneID" id="20198072"/>
<feature type="region of interest" description="Disordered" evidence="2">
    <location>
        <begin position="154"/>
        <end position="177"/>
    </location>
</feature>
<keyword evidence="1" id="KW-0175">Coiled coil</keyword>
<dbReference type="EnsemblMetazoa" id="HelroT158849">
    <property type="protein sequence ID" value="HelroP158849"/>
    <property type="gene ID" value="HelroG158849"/>
</dbReference>
<dbReference type="EMBL" id="KB095811">
    <property type="protein sequence ID" value="ESO12344.1"/>
    <property type="molecule type" value="Genomic_DNA"/>
</dbReference>
<evidence type="ECO:0000313" key="3">
    <source>
        <dbReference type="EMBL" id="ESO12344.1"/>
    </source>
</evidence>
<dbReference type="InParanoid" id="T1ENC2"/>
<dbReference type="EMBL" id="AMQM01000143">
    <property type="status" value="NOT_ANNOTATED_CDS"/>
    <property type="molecule type" value="Genomic_DNA"/>
</dbReference>
<dbReference type="KEGG" id="hro:HELRODRAFT_158849"/>
<gene>
    <name evidence="4" type="primary">20198072</name>
    <name evidence="3" type="ORF">HELRODRAFT_158849</name>
</gene>
<evidence type="ECO:0000256" key="2">
    <source>
        <dbReference type="SAM" id="MobiDB-lite"/>
    </source>
</evidence>
<reference evidence="5" key="1">
    <citation type="submission" date="2012-12" db="EMBL/GenBank/DDBJ databases">
        <authorList>
            <person name="Hellsten U."/>
            <person name="Grimwood J."/>
            <person name="Chapman J.A."/>
            <person name="Shapiro H."/>
            <person name="Aerts A."/>
            <person name="Otillar R.P."/>
            <person name="Terry A.Y."/>
            <person name="Boore J.L."/>
            <person name="Simakov O."/>
            <person name="Marletaz F."/>
            <person name="Cho S.-J."/>
            <person name="Edsinger-Gonzales E."/>
            <person name="Havlak P."/>
            <person name="Kuo D.-H."/>
            <person name="Larsson T."/>
            <person name="Lv J."/>
            <person name="Arendt D."/>
            <person name="Savage R."/>
            <person name="Osoegawa K."/>
            <person name="de Jong P."/>
            <person name="Lindberg D.R."/>
            <person name="Seaver E.C."/>
            <person name="Weisblat D.A."/>
            <person name="Putnam N.H."/>
            <person name="Grigoriev I.V."/>
            <person name="Rokhsar D.S."/>
        </authorList>
    </citation>
    <scope>NUCLEOTIDE SEQUENCE</scope>
</reference>